<dbReference type="Pfam" id="PF08881">
    <property type="entry name" value="CVNH"/>
    <property type="match status" value="1"/>
</dbReference>
<keyword evidence="4" id="KW-1185">Reference proteome</keyword>
<feature type="chain" id="PRO_5034293061" description="Cyanovirin-N domain-containing protein" evidence="1">
    <location>
        <begin position="23"/>
        <end position="89"/>
    </location>
</feature>
<dbReference type="InterPro" id="IPR011058">
    <property type="entry name" value="Cyanovirin-N"/>
</dbReference>
<protein>
    <recommendedName>
        <fullName evidence="2">Cyanovirin-N domain-containing protein</fullName>
    </recommendedName>
</protein>
<evidence type="ECO:0000256" key="1">
    <source>
        <dbReference type="SAM" id="SignalP"/>
    </source>
</evidence>
<sequence>MRYSSLTYFAVAALATMQGTHAHGDFSRSCTNALIENNNFLRATCGNGQGGQVNTALNLNACIGNLALTPTIWFADPMVTMPCKDVLAA</sequence>
<dbReference type="EMBL" id="JACGCI010000098">
    <property type="protein sequence ID" value="KAF6745837.1"/>
    <property type="molecule type" value="Genomic_DNA"/>
</dbReference>
<accession>A0A8H6HGH9</accession>
<dbReference type="Gene3D" id="2.30.60.10">
    <property type="entry name" value="Cyanovirin-N"/>
    <property type="match status" value="1"/>
</dbReference>
<reference evidence="3 4" key="1">
    <citation type="submission" date="2020-07" db="EMBL/GenBank/DDBJ databases">
        <title>Comparative genomics of pyrophilous fungi reveals a link between fire events and developmental genes.</title>
        <authorList>
            <consortium name="DOE Joint Genome Institute"/>
            <person name="Steindorff A.S."/>
            <person name="Carver A."/>
            <person name="Calhoun S."/>
            <person name="Stillman K."/>
            <person name="Liu H."/>
            <person name="Lipzen A."/>
            <person name="Pangilinan J."/>
            <person name="Labutti K."/>
            <person name="Bruns T.D."/>
            <person name="Grigoriev I.V."/>
        </authorList>
    </citation>
    <scope>NUCLEOTIDE SEQUENCE [LARGE SCALE GENOMIC DNA]</scope>
    <source>
        <strain evidence="3 4">CBS 144469</strain>
    </source>
</reference>
<name>A0A8H6HGH9_9AGAR</name>
<dbReference type="InterPro" id="IPR036673">
    <property type="entry name" value="Cyanovirin-N_sf"/>
</dbReference>
<evidence type="ECO:0000259" key="2">
    <source>
        <dbReference type="Pfam" id="PF08881"/>
    </source>
</evidence>
<proteinExistence type="predicted"/>
<dbReference type="Proteomes" id="UP000521943">
    <property type="component" value="Unassembled WGS sequence"/>
</dbReference>
<dbReference type="AlphaFoldDB" id="A0A8H6HGH9"/>
<evidence type="ECO:0000313" key="3">
    <source>
        <dbReference type="EMBL" id="KAF6745837.1"/>
    </source>
</evidence>
<organism evidence="3 4">
    <name type="scientific">Ephemerocybe angulata</name>
    <dbReference type="NCBI Taxonomy" id="980116"/>
    <lineage>
        <taxon>Eukaryota</taxon>
        <taxon>Fungi</taxon>
        <taxon>Dikarya</taxon>
        <taxon>Basidiomycota</taxon>
        <taxon>Agaricomycotina</taxon>
        <taxon>Agaricomycetes</taxon>
        <taxon>Agaricomycetidae</taxon>
        <taxon>Agaricales</taxon>
        <taxon>Agaricineae</taxon>
        <taxon>Psathyrellaceae</taxon>
        <taxon>Ephemerocybe</taxon>
    </lineage>
</organism>
<keyword evidence="1" id="KW-0732">Signal</keyword>
<feature type="signal peptide" evidence="1">
    <location>
        <begin position="1"/>
        <end position="22"/>
    </location>
</feature>
<gene>
    <name evidence="3" type="ORF">DFP72DRAFT_1153220</name>
</gene>
<dbReference type="SUPFAM" id="SSF51322">
    <property type="entry name" value="Cyanovirin-N"/>
    <property type="match status" value="1"/>
</dbReference>
<feature type="domain" description="Cyanovirin-N" evidence="2">
    <location>
        <begin position="26"/>
        <end position="65"/>
    </location>
</feature>
<evidence type="ECO:0000313" key="4">
    <source>
        <dbReference type="Proteomes" id="UP000521943"/>
    </source>
</evidence>
<comment type="caution">
    <text evidence="3">The sequence shown here is derived from an EMBL/GenBank/DDBJ whole genome shotgun (WGS) entry which is preliminary data.</text>
</comment>
<dbReference type="OrthoDB" id="3068152at2759"/>